<dbReference type="GO" id="GO:0005524">
    <property type="term" value="F:ATP binding"/>
    <property type="evidence" value="ECO:0007669"/>
    <property type="project" value="UniProtKB-KW"/>
</dbReference>
<dbReference type="InterPro" id="IPR017871">
    <property type="entry name" value="ABC_transporter-like_CS"/>
</dbReference>
<keyword evidence="3" id="KW-1003">Cell membrane</keyword>
<protein>
    <submittedName>
        <fullName evidence="7">Uncharacterized protein</fullName>
    </submittedName>
</protein>
<feature type="non-terminal residue" evidence="7">
    <location>
        <position position="239"/>
    </location>
</feature>
<dbReference type="PROSITE" id="PS00211">
    <property type="entry name" value="ABC_TRANSPORTER_1"/>
    <property type="match status" value="1"/>
</dbReference>
<dbReference type="InterPro" id="IPR003439">
    <property type="entry name" value="ABC_transporter-like_ATP-bd"/>
</dbReference>
<dbReference type="SUPFAM" id="SSF52540">
    <property type="entry name" value="P-loop containing nucleoside triphosphate hydrolases"/>
    <property type="match status" value="1"/>
</dbReference>
<dbReference type="OrthoDB" id="447368at2759"/>
<evidence type="ECO:0000256" key="1">
    <source>
        <dbReference type="ARBA" id="ARBA00004202"/>
    </source>
</evidence>
<evidence type="ECO:0000256" key="4">
    <source>
        <dbReference type="ARBA" id="ARBA00022741"/>
    </source>
</evidence>
<dbReference type="PROSITE" id="PS50893">
    <property type="entry name" value="ABC_TRANSPORTER_2"/>
    <property type="match status" value="1"/>
</dbReference>
<keyword evidence="5" id="KW-0067">ATP-binding</keyword>
<evidence type="ECO:0000256" key="5">
    <source>
        <dbReference type="ARBA" id="ARBA00022840"/>
    </source>
</evidence>
<evidence type="ECO:0000256" key="6">
    <source>
        <dbReference type="ARBA" id="ARBA00023136"/>
    </source>
</evidence>
<dbReference type="InterPro" id="IPR027417">
    <property type="entry name" value="P-loop_NTPase"/>
</dbReference>
<dbReference type="SMART" id="SM00382">
    <property type="entry name" value="AAA"/>
    <property type="match status" value="1"/>
</dbReference>
<dbReference type="InterPro" id="IPR050388">
    <property type="entry name" value="ABC_Ni/Peptide_Import"/>
</dbReference>
<accession>A0A7R8X0C3</accession>
<dbReference type="GO" id="GO:0005886">
    <property type="term" value="C:plasma membrane"/>
    <property type="evidence" value="ECO:0007669"/>
    <property type="project" value="UniProtKB-SubCell"/>
</dbReference>
<keyword evidence="2" id="KW-0813">Transport</keyword>
<dbReference type="Pfam" id="PF00005">
    <property type="entry name" value="ABC_tran"/>
    <property type="match status" value="1"/>
</dbReference>
<evidence type="ECO:0000313" key="7">
    <source>
        <dbReference type="EMBL" id="CAD7238261.1"/>
    </source>
</evidence>
<gene>
    <name evidence="7" type="ORF">CTOB1V02_LOCUS16076</name>
</gene>
<dbReference type="InterPro" id="IPR003593">
    <property type="entry name" value="AAA+_ATPase"/>
</dbReference>
<dbReference type="Gene3D" id="3.40.50.300">
    <property type="entry name" value="P-loop containing nucleotide triphosphate hydrolases"/>
    <property type="match status" value="1"/>
</dbReference>
<keyword evidence="6" id="KW-0472">Membrane</keyword>
<proteinExistence type="predicted"/>
<dbReference type="PANTHER" id="PTHR43297">
    <property type="entry name" value="OLIGOPEPTIDE TRANSPORT ATP-BINDING PROTEIN APPD"/>
    <property type="match status" value="1"/>
</dbReference>
<evidence type="ECO:0000256" key="3">
    <source>
        <dbReference type="ARBA" id="ARBA00022475"/>
    </source>
</evidence>
<reference evidence="7" key="1">
    <citation type="submission" date="2020-11" db="EMBL/GenBank/DDBJ databases">
        <authorList>
            <person name="Tran Van P."/>
        </authorList>
    </citation>
    <scope>NUCLEOTIDE SEQUENCE</scope>
</reference>
<organism evidence="7">
    <name type="scientific">Cyprideis torosa</name>
    <dbReference type="NCBI Taxonomy" id="163714"/>
    <lineage>
        <taxon>Eukaryota</taxon>
        <taxon>Metazoa</taxon>
        <taxon>Ecdysozoa</taxon>
        <taxon>Arthropoda</taxon>
        <taxon>Crustacea</taxon>
        <taxon>Oligostraca</taxon>
        <taxon>Ostracoda</taxon>
        <taxon>Podocopa</taxon>
        <taxon>Podocopida</taxon>
        <taxon>Cytherocopina</taxon>
        <taxon>Cytheroidea</taxon>
        <taxon>Cytherideidae</taxon>
        <taxon>Cyprideis</taxon>
    </lineage>
</organism>
<comment type="subcellular location">
    <subcellularLocation>
        <location evidence="1">Cell membrane</location>
        <topology evidence="1">Peripheral membrane protein</topology>
    </subcellularLocation>
</comment>
<dbReference type="PANTHER" id="PTHR43297:SF2">
    <property type="entry name" value="DIPEPTIDE TRANSPORT ATP-BINDING PROTEIN DPPD"/>
    <property type="match status" value="1"/>
</dbReference>
<dbReference type="CDD" id="cd03257">
    <property type="entry name" value="ABC_NikE_OppD_transporters"/>
    <property type="match status" value="1"/>
</dbReference>
<name>A0A7R8X0C3_9CRUS</name>
<dbReference type="AlphaFoldDB" id="A0A7R8X0C3"/>
<dbReference type="EMBL" id="OB698695">
    <property type="protein sequence ID" value="CAD7238261.1"/>
    <property type="molecule type" value="Genomic_DNA"/>
</dbReference>
<keyword evidence="4" id="KW-0547">Nucleotide-binding</keyword>
<dbReference type="GO" id="GO:0016887">
    <property type="term" value="F:ATP hydrolysis activity"/>
    <property type="evidence" value="ECO:0007669"/>
    <property type="project" value="InterPro"/>
</dbReference>
<sequence length="239" mass="26574">MTELLCLKKLSVWFSDQEQREFPALEEAVVKEVDLAIETGETVALVGESGSGKTVTALTILRLLETIGQIRHRGEILFQGRDILGLEDKSLRNLRGNDIAMIFQEPMTSLNPVFTVGNQIMEPLILHRGMSRREAHRQAITLLHKTGIHEPENKILSYPHQLSGGQRQRMMIAMAIACQPKLLIADEPTTALDVTVQAQILALLQTIQAESGMAILLITHNLPIVKEIADSIHIMHQGK</sequence>
<evidence type="ECO:0000256" key="2">
    <source>
        <dbReference type="ARBA" id="ARBA00022448"/>
    </source>
</evidence>